<dbReference type="Pfam" id="PF05036">
    <property type="entry name" value="SPOR"/>
    <property type="match status" value="1"/>
</dbReference>
<dbReference type="AlphaFoldDB" id="W7Y702"/>
<dbReference type="InterPro" id="IPR007730">
    <property type="entry name" value="SPOR-like_dom"/>
</dbReference>
<organism evidence="3 4">
    <name type="scientific">Saccharicrinis fermentans DSM 9555 = JCM 21142</name>
    <dbReference type="NCBI Taxonomy" id="869213"/>
    <lineage>
        <taxon>Bacteria</taxon>
        <taxon>Pseudomonadati</taxon>
        <taxon>Bacteroidota</taxon>
        <taxon>Bacteroidia</taxon>
        <taxon>Marinilabiliales</taxon>
        <taxon>Marinilabiliaceae</taxon>
        <taxon>Saccharicrinis</taxon>
    </lineage>
</organism>
<reference evidence="3 4" key="1">
    <citation type="journal article" date="2014" name="Genome Announc.">
        <title>Draft Genome Sequence of Cytophaga fermentans JCM 21142T, a Facultative Anaerobe Isolated from Marine Mud.</title>
        <authorList>
            <person name="Starns D."/>
            <person name="Oshima K."/>
            <person name="Suda W."/>
            <person name="Iino T."/>
            <person name="Yuki M."/>
            <person name="Inoue J."/>
            <person name="Kitamura K."/>
            <person name="Iida T."/>
            <person name="Darby A."/>
            <person name="Hattori M."/>
            <person name="Ohkuma M."/>
        </authorList>
    </citation>
    <scope>NUCLEOTIDE SEQUENCE [LARGE SCALE GENOMIC DNA]</scope>
    <source>
        <strain evidence="3 4">JCM 21142</strain>
    </source>
</reference>
<dbReference type="EMBL" id="BAMD01000023">
    <property type="protein sequence ID" value="GAF03433.1"/>
    <property type="molecule type" value="Genomic_DNA"/>
</dbReference>
<keyword evidence="1" id="KW-1133">Transmembrane helix</keyword>
<proteinExistence type="predicted"/>
<evidence type="ECO:0000259" key="2">
    <source>
        <dbReference type="PROSITE" id="PS51724"/>
    </source>
</evidence>
<feature type="transmembrane region" description="Helical" evidence="1">
    <location>
        <begin position="28"/>
        <end position="45"/>
    </location>
</feature>
<dbReference type="PROSITE" id="PS51724">
    <property type="entry name" value="SPOR"/>
    <property type="match status" value="1"/>
</dbReference>
<evidence type="ECO:0000313" key="4">
    <source>
        <dbReference type="Proteomes" id="UP000019402"/>
    </source>
</evidence>
<dbReference type="InterPro" id="IPR041268">
    <property type="entry name" value="HU-CCDC81_bac_2"/>
</dbReference>
<dbReference type="Gene3D" id="3.30.70.1070">
    <property type="entry name" value="Sporulation related repeat"/>
    <property type="match status" value="1"/>
</dbReference>
<dbReference type="eggNOG" id="COG3087">
    <property type="taxonomic scope" value="Bacteria"/>
</dbReference>
<evidence type="ECO:0000256" key="1">
    <source>
        <dbReference type="SAM" id="Phobius"/>
    </source>
</evidence>
<dbReference type="GO" id="GO:0042834">
    <property type="term" value="F:peptidoglycan binding"/>
    <property type="evidence" value="ECO:0007669"/>
    <property type="project" value="InterPro"/>
</dbReference>
<feature type="domain" description="SPOR" evidence="2">
    <location>
        <begin position="250"/>
        <end position="326"/>
    </location>
</feature>
<name>W7Y702_9BACT</name>
<dbReference type="InterPro" id="IPR040495">
    <property type="entry name" value="HU-CCDC81_bac_1"/>
</dbReference>
<keyword evidence="1" id="KW-0472">Membrane</keyword>
<dbReference type="STRING" id="869213.GCA_000517085_04006"/>
<dbReference type="SUPFAM" id="SSF110997">
    <property type="entry name" value="Sporulation related repeat"/>
    <property type="match status" value="1"/>
</dbReference>
<accession>W7Y702</accession>
<comment type="caution">
    <text evidence="3">The sequence shown here is derived from an EMBL/GenBank/DDBJ whole genome shotgun (WGS) entry which is preliminary data.</text>
</comment>
<keyword evidence="4" id="KW-1185">Reference proteome</keyword>
<dbReference type="Proteomes" id="UP000019402">
    <property type="component" value="Unassembled WGS sequence"/>
</dbReference>
<dbReference type="InterPro" id="IPR036680">
    <property type="entry name" value="SPOR-like_sf"/>
</dbReference>
<protein>
    <submittedName>
        <fullName evidence="3">Sporulation related domain protein</fullName>
    </submittedName>
</protein>
<dbReference type="Pfam" id="PF18174">
    <property type="entry name" value="HU-CCDC81_bac_1"/>
    <property type="match status" value="1"/>
</dbReference>
<dbReference type="Pfam" id="PF18175">
    <property type="entry name" value="HU-CCDC81_bac_2"/>
    <property type="match status" value="1"/>
</dbReference>
<sequence>MFITVVYIHVFFYYFCIMLNLEKHINDLLYLYDCVIVPGLGGFVANRKNAELNEKTGVFSPPCRKIGFNKSLSHNDGLLINHIANAEGISYEECNNKLSQYISILKFQLTRGEIISIGSAGELKNDVVGNTIFIPAREESFSTDSFGLSTFHFKTLEQIKEQNEPARRLVRRTLNAKSTRQIAASVALILGFLMVTPDFGNQTQYSNFSDIFPRMEQVSVSTNDDELLTTEPYTATPVSAIETKTEAEPMLINNKYFIIAGSFKAKQPAQQFLDKLKKKGIESAELISSNGRFRVSVEGFADKQEAVEALDIHRKSNGFSSAWLLSLQ</sequence>
<feature type="transmembrane region" description="Helical" evidence="1">
    <location>
        <begin position="6"/>
        <end position="21"/>
    </location>
</feature>
<gene>
    <name evidence="3" type="ORF">JCM21142_52108</name>
</gene>
<evidence type="ECO:0000313" key="3">
    <source>
        <dbReference type="EMBL" id="GAF03433.1"/>
    </source>
</evidence>
<keyword evidence="1" id="KW-0812">Transmembrane</keyword>